<gene>
    <name evidence="8" type="primary">yehY_2</name>
    <name evidence="8" type="ORF">NCTC10254_01632</name>
</gene>
<keyword evidence="3 6" id="KW-0812">Transmembrane</keyword>
<reference evidence="8 9" key="1">
    <citation type="submission" date="2018-06" db="EMBL/GenBank/DDBJ databases">
        <authorList>
            <consortium name="Pathogen Informatics"/>
            <person name="Doyle S."/>
        </authorList>
    </citation>
    <scope>NUCLEOTIDE SEQUENCE [LARGE SCALE GENOMIC DNA]</scope>
    <source>
        <strain evidence="8 9">NCTC10254</strain>
    </source>
</reference>
<evidence type="ECO:0000313" key="9">
    <source>
        <dbReference type="Proteomes" id="UP000249886"/>
    </source>
</evidence>
<dbReference type="GO" id="GO:0055085">
    <property type="term" value="P:transmembrane transport"/>
    <property type="evidence" value="ECO:0007669"/>
    <property type="project" value="InterPro"/>
</dbReference>
<dbReference type="InterPro" id="IPR035906">
    <property type="entry name" value="MetI-like_sf"/>
</dbReference>
<dbReference type="Pfam" id="PF00528">
    <property type="entry name" value="BPD_transp_1"/>
    <property type="match status" value="1"/>
</dbReference>
<dbReference type="GO" id="GO:0031460">
    <property type="term" value="P:glycine betaine transport"/>
    <property type="evidence" value="ECO:0007669"/>
    <property type="project" value="TreeGrafter"/>
</dbReference>
<protein>
    <submittedName>
        <fullName evidence="8">ABC transporter, permease protein</fullName>
    </submittedName>
</protein>
<dbReference type="PROSITE" id="PS50928">
    <property type="entry name" value="ABC_TM1"/>
    <property type="match status" value="1"/>
</dbReference>
<dbReference type="InterPro" id="IPR051204">
    <property type="entry name" value="ABC_transp_perm/SBD"/>
</dbReference>
<dbReference type="InterPro" id="IPR000515">
    <property type="entry name" value="MetI-like"/>
</dbReference>
<dbReference type="Proteomes" id="UP000249886">
    <property type="component" value="Unassembled WGS sequence"/>
</dbReference>
<evidence type="ECO:0000313" key="8">
    <source>
        <dbReference type="EMBL" id="SPW28685.1"/>
    </source>
</evidence>
<comment type="caution">
    <text evidence="8">The sequence shown here is derived from an EMBL/GenBank/DDBJ whole genome shotgun (WGS) entry which is preliminary data.</text>
</comment>
<proteinExistence type="inferred from homology"/>
<dbReference type="Gene3D" id="1.10.3720.10">
    <property type="entry name" value="MetI-like"/>
    <property type="match status" value="1"/>
</dbReference>
<accession>A0A3S4XX59</accession>
<dbReference type="AlphaFoldDB" id="A0A3S4XX59"/>
<organism evidence="8 9">
    <name type="scientific">Corynebacterium matruchotii</name>
    <dbReference type="NCBI Taxonomy" id="43768"/>
    <lineage>
        <taxon>Bacteria</taxon>
        <taxon>Bacillati</taxon>
        <taxon>Actinomycetota</taxon>
        <taxon>Actinomycetes</taxon>
        <taxon>Mycobacteriales</taxon>
        <taxon>Corynebacteriaceae</taxon>
        <taxon>Corynebacterium</taxon>
    </lineage>
</organism>
<dbReference type="GeneID" id="84573520"/>
<feature type="domain" description="ABC transmembrane type-1" evidence="7">
    <location>
        <begin position="15"/>
        <end position="197"/>
    </location>
</feature>
<feature type="transmembrane region" description="Helical" evidence="6">
    <location>
        <begin position="21"/>
        <end position="43"/>
    </location>
</feature>
<evidence type="ECO:0000256" key="3">
    <source>
        <dbReference type="ARBA" id="ARBA00022692"/>
    </source>
</evidence>
<evidence type="ECO:0000256" key="1">
    <source>
        <dbReference type="ARBA" id="ARBA00004141"/>
    </source>
</evidence>
<evidence type="ECO:0000256" key="6">
    <source>
        <dbReference type="RuleBase" id="RU363032"/>
    </source>
</evidence>
<feature type="transmembrane region" description="Helical" evidence="6">
    <location>
        <begin position="120"/>
        <end position="141"/>
    </location>
</feature>
<evidence type="ECO:0000256" key="5">
    <source>
        <dbReference type="ARBA" id="ARBA00023136"/>
    </source>
</evidence>
<feature type="transmembrane region" description="Helical" evidence="6">
    <location>
        <begin position="148"/>
        <end position="167"/>
    </location>
</feature>
<dbReference type="RefSeq" id="WP_005524826.1">
    <property type="nucleotide sequence ID" value="NZ_CAJPQJ010000039.1"/>
</dbReference>
<dbReference type="CDD" id="cd06261">
    <property type="entry name" value="TM_PBP2"/>
    <property type="match status" value="1"/>
</dbReference>
<evidence type="ECO:0000259" key="7">
    <source>
        <dbReference type="PROSITE" id="PS50928"/>
    </source>
</evidence>
<feature type="transmembrane region" description="Helical" evidence="6">
    <location>
        <begin position="179"/>
        <end position="200"/>
    </location>
</feature>
<evidence type="ECO:0000256" key="2">
    <source>
        <dbReference type="ARBA" id="ARBA00022448"/>
    </source>
</evidence>
<feature type="transmembrane region" description="Helical" evidence="6">
    <location>
        <begin position="81"/>
        <end position="100"/>
    </location>
</feature>
<dbReference type="PANTHER" id="PTHR30177:SF4">
    <property type="entry name" value="OSMOPROTECTANT IMPORT PERMEASE PROTEIN OSMW"/>
    <property type="match status" value="1"/>
</dbReference>
<dbReference type="PANTHER" id="PTHR30177">
    <property type="entry name" value="GLYCINE BETAINE/L-PROLINE TRANSPORT SYSTEM PERMEASE PROTEIN PROW"/>
    <property type="match status" value="1"/>
</dbReference>
<dbReference type="EMBL" id="UARK01000011">
    <property type="protein sequence ID" value="SPW28685.1"/>
    <property type="molecule type" value="Genomic_DNA"/>
</dbReference>
<keyword evidence="5 6" id="KW-0472">Membrane</keyword>
<dbReference type="GO" id="GO:0005886">
    <property type="term" value="C:plasma membrane"/>
    <property type="evidence" value="ECO:0007669"/>
    <property type="project" value="UniProtKB-SubCell"/>
</dbReference>
<feature type="transmembrane region" description="Helical" evidence="6">
    <location>
        <begin position="49"/>
        <end position="74"/>
    </location>
</feature>
<keyword evidence="2 6" id="KW-0813">Transport</keyword>
<evidence type="ECO:0000256" key="4">
    <source>
        <dbReference type="ARBA" id="ARBA00022989"/>
    </source>
</evidence>
<sequence length="213" mass="22548">MNWVMQNSSFIGQLFLNHTVLIVPPLIVAFICAVLVGALGAQYPRVQEIIGGACQLLYTIPSLPLLVITPIFLGVSITSPVTVMVALGLYAVALLVRTSIDAFASVDNTHLQSAETLGYGPWRITFGVRCVLALPVLMAGLRVATMSTVSLASIGALVGVSSLGTLLTDGFQRSLTVEVVTGIIAIVAMALLCDAILRFATKLLTPWAERLPQ</sequence>
<dbReference type="SUPFAM" id="SSF161098">
    <property type="entry name" value="MetI-like"/>
    <property type="match status" value="1"/>
</dbReference>
<comment type="subcellular location">
    <subcellularLocation>
        <location evidence="6">Cell membrane</location>
        <topology evidence="6">Multi-pass membrane protein</topology>
    </subcellularLocation>
    <subcellularLocation>
        <location evidence="1">Membrane</location>
        <topology evidence="1">Multi-pass membrane protein</topology>
    </subcellularLocation>
</comment>
<keyword evidence="4 6" id="KW-1133">Transmembrane helix</keyword>
<name>A0A3S4XX59_9CORY</name>
<comment type="similarity">
    <text evidence="6">Belongs to the binding-protein-dependent transport system permease family.</text>
</comment>